<evidence type="ECO:0000313" key="3">
    <source>
        <dbReference type="Proteomes" id="UP000265520"/>
    </source>
</evidence>
<keyword evidence="3" id="KW-1185">Reference proteome</keyword>
<evidence type="ECO:0000313" key="2">
    <source>
        <dbReference type="EMBL" id="MCI43764.1"/>
    </source>
</evidence>
<dbReference type="AlphaFoldDB" id="A0A392S6F6"/>
<feature type="region of interest" description="Disordered" evidence="1">
    <location>
        <begin position="28"/>
        <end position="58"/>
    </location>
</feature>
<dbReference type="EMBL" id="LXQA010321734">
    <property type="protein sequence ID" value="MCI43764.1"/>
    <property type="molecule type" value="Genomic_DNA"/>
</dbReference>
<evidence type="ECO:0000256" key="1">
    <source>
        <dbReference type="SAM" id="MobiDB-lite"/>
    </source>
</evidence>
<comment type="caution">
    <text evidence="2">The sequence shown here is derived from an EMBL/GenBank/DDBJ whole genome shotgun (WGS) entry which is preliminary data.</text>
</comment>
<protein>
    <submittedName>
        <fullName evidence="2">Uncharacterized protein</fullName>
    </submittedName>
</protein>
<organism evidence="2 3">
    <name type="scientific">Trifolium medium</name>
    <dbReference type="NCBI Taxonomy" id="97028"/>
    <lineage>
        <taxon>Eukaryota</taxon>
        <taxon>Viridiplantae</taxon>
        <taxon>Streptophyta</taxon>
        <taxon>Embryophyta</taxon>
        <taxon>Tracheophyta</taxon>
        <taxon>Spermatophyta</taxon>
        <taxon>Magnoliopsida</taxon>
        <taxon>eudicotyledons</taxon>
        <taxon>Gunneridae</taxon>
        <taxon>Pentapetalae</taxon>
        <taxon>rosids</taxon>
        <taxon>fabids</taxon>
        <taxon>Fabales</taxon>
        <taxon>Fabaceae</taxon>
        <taxon>Papilionoideae</taxon>
        <taxon>50 kb inversion clade</taxon>
        <taxon>NPAAA clade</taxon>
        <taxon>Hologalegina</taxon>
        <taxon>IRL clade</taxon>
        <taxon>Trifolieae</taxon>
        <taxon>Trifolium</taxon>
    </lineage>
</organism>
<reference evidence="2 3" key="1">
    <citation type="journal article" date="2018" name="Front. Plant Sci.">
        <title>Red Clover (Trifolium pratense) and Zigzag Clover (T. medium) - A Picture of Genomic Similarities and Differences.</title>
        <authorList>
            <person name="Dluhosova J."/>
            <person name="Istvanek J."/>
            <person name="Nedelnik J."/>
            <person name="Repkova J."/>
        </authorList>
    </citation>
    <scope>NUCLEOTIDE SEQUENCE [LARGE SCALE GENOMIC DNA]</scope>
    <source>
        <strain evidence="3">cv. 10/8</strain>
        <tissue evidence="2">Leaf</tissue>
    </source>
</reference>
<feature type="non-terminal residue" evidence="2">
    <location>
        <position position="1"/>
    </location>
</feature>
<name>A0A392S6F6_9FABA</name>
<dbReference type="Proteomes" id="UP000265520">
    <property type="component" value="Unassembled WGS sequence"/>
</dbReference>
<sequence>AMVTMYNFQQYRANLRAGMDARVDMGQKGSDLEYDEKPSNGAQNSNREFHTVARKIHE</sequence>
<proteinExistence type="predicted"/>
<accession>A0A392S6F6</accession>